<proteinExistence type="inferred from homology"/>
<feature type="transmembrane region" description="Helical" evidence="9">
    <location>
        <begin position="204"/>
        <end position="228"/>
    </location>
</feature>
<evidence type="ECO:0000256" key="4">
    <source>
        <dbReference type="ARBA" id="ARBA00022475"/>
    </source>
</evidence>
<dbReference type="PANTHER" id="PTHR32024">
    <property type="entry name" value="TRK SYSTEM POTASSIUM UPTAKE PROTEIN TRKG-RELATED"/>
    <property type="match status" value="1"/>
</dbReference>
<feature type="transmembrane region" description="Helical" evidence="9">
    <location>
        <begin position="291"/>
        <end position="311"/>
    </location>
</feature>
<feature type="transmembrane region" description="Helical" evidence="9">
    <location>
        <begin position="256"/>
        <end position="279"/>
    </location>
</feature>
<reference evidence="10 11" key="1">
    <citation type="journal article" date="2022" name="Syst. Appl. Microbiol.">
        <title>Natronocalculus amylovorans gen. nov., sp. nov., and Natranaeroarchaeum aerophilus sp. nov., dominant culturable amylolytic natronoarchaea from hypersaline soda lakes in southwestern Siberia.</title>
        <authorList>
            <person name="Sorokin D.Y."/>
            <person name="Elcheninov A.G."/>
            <person name="Khizhniak T.V."/>
            <person name="Koenen M."/>
            <person name="Bale N.J."/>
            <person name="Damste J.S.S."/>
            <person name="Kublanov I.V."/>
        </authorList>
    </citation>
    <scope>NUCLEOTIDE SEQUENCE [LARGE SCALE GENOMIC DNA]</scope>
    <source>
        <strain evidence="10 11">AArc-St1-1</strain>
    </source>
</reference>
<keyword evidence="8 9" id="KW-0472">Membrane</keyword>
<evidence type="ECO:0000313" key="11">
    <source>
        <dbReference type="Proteomes" id="UP001202674"/>
    </source>
</evidence>
<keyword evidence="3" id="KW-0813">Transport</keyword>
<feature type="transmembrane region" description="Helical" evidence="9">
    <location>
        <begin position="360"/>
        <end position="381"/>
    </location>
</feature>
<dbReference type="PANTHER" id="PTHR32024:SF2">
    <property type="entry name" value="TRK SYSTEM POTASSIUM UPTAKE PROTEIN TRKG-RELATED"/>
    <property type="match status" value="1"/>
</dbReference>
<keyword evidence="11" id="KW-1185">Reference proteome</keyword>
<comment type="caution">
    <text evidence="10">The sequence shown here is derived from an EMBL/GenBank/DDBJ whole genome shotgun (WGS) entry which is preliminary data.</text>
</comment>
<organism evidence="10 11">
    <name type="scientific">Natranaeroarchaeum aerophilus</name>
    <dbReference type="NCBI Taxonomy" id="2917711"/>
    <lineage>
        <taxon>Archaea</taxon>
        <taxon>Methanobacteriati</taxon>
        <taxon>Methanobacteriota</taxon>
        <taxon>Stenosarchaea group</taxon>
        <taxon>Halobacteria</taxon>
        <taxon>Halobacteriales</taxon>
        <taxon>Natronoarchaeaceae</taxon>
        <taxon>Natranaeroarchaeum</taxon>
    </lineage>
</organism>
<sequence length="519" mass="55817">MSTLPTVARDVGRILQVVSLMLVVSIVVAGVNAEFYAMPAFAISAVIMGGVGTVLARWFRDAPSPGKVEAMITAASAWGVLAFLGSLPFLLIAWAIYINPYPVWMNTPAVDSTTDVFRDPLNGIFESISGYTSTGLTMASVEDDLPRSLHWWRSFTEWVGGVGVIVLTVAILARPGSGSLTLFESEAREKKSKVMPSVVSTVKEIWKIYLGLTIAAITLLLIVGMPLWPAINHAMTGIATGGFSVHGASIGEYGAIIQYAVVPIMVAGSIAFPIHYLILKGEIENFYKDLQTRWIFIWFTVGSLALTALLLTGGDASGQFTTLEEHFRAGLFQFVSATSNTGFGTAAIGGGTERAMSAGATFLICLGMLTGAAAGSTVGGLKLIRVATLLKGTLWQIRGVFAPDSAVRQLKLGERTLDEQQAEREYTEATVVFVLWIVFLIIGVAVMLWALSPEYPVEYVIFDVMSAQSNVGLDAGITGPDMPDVTKWMLILNMWVGRLEIIPVAVLIGAVLKRFDLYT</sequence>
<dbReference type="Proteomes" id="UP001202674">
    <property type="component" value="Unassembled WGS sequence"/>
</dbReference>
<evidence type="ECO:0000256" key="9">
    <source>
        <dbReference type="SAM" id="Phobius"/>
    </source>
</evidence>
<feature type="transmembrane region" description="Helical" evidence="9">
    <location>
        <begin position="488"/>
        <end position="512"/>
    </location>
</feature>
<keyword evidence="4" id="KW-1003">Cell membrane</keyword>
<keyword evidence="5 9" id="KW-0812">Transmembrane</keyword>
<evidence type="ECO:0000256" key="1">
    <source>
        <dbReference type="ARBA" id="ARBA00004651"/>
    </source>
</evidence>
<dbReference type="EMBL" id="JAKRVY010000015">
    <property type="protein sequence ID" value="MCL9815203.1"/>
    <property type="molecule type" value="Genomic_DNA"/>
</dbReference>
<dbReference type="InterPro" id="IPR003445">
    <property type="entry name" value="Cat_transpt"/>
</dbReference>
<dbReference type="RefSeq" id="WP_250598652.1">
    <property type="nucleotide sequence ID" value="NZ_JAKRVY010000015.1"/>
</dbReference>
<accession>A0AAE3K6P2</accession>
<dbReference type="Pfam" id="PF02386">
    <property type="entry name" value="TrkH"/>
    <property type="match status" value="1"/>
</dbReference>
<feature type="transmembrane region" description="Helical" evidence="9">
    <location>
        <begin position="37"/>
        <end position="59"/>
    </location>
</feature>
<keyword evidence="6 9" id="KW-1133">Transmembrane helix</keyword>
<dbReference type="AlphaFoldDB" id="A0AAE3K6P2"/>
<gene>
    <name evidence="10" type="ORF">AArcSt11_16230</name>
</gene>
<evidence type="ECO:0000256" key="8">
    <source>
        <dbReference type="ARBA" id="ARBA00023136"/>
    </source>
</evidence>
<dbReference type="GO" id="GO:0030001">
    <property type="term" value="P:metal ion transport"/>
    <property type="evidence" value="ECO:0007669"/>
    <property type="project" value="UniProtKB-ARBA"/>
</dbReference>
<dbReference type="GO" id="GO:0005886">
    <property type="term" value="C:plasma membrane"/>
    <property type="evidence" value="ECO:0007669"/>
    <property type="project" value="UniProtKB-SubCell"/>
</dbReference>
<comment type="similarity">
    <text evidence="2">Belongs to the TrkH potassium transport family.</text>
</comment>
<dbReference type="GO" id="GO:0008324">
    <property type="term" value="F:monoatomic cation transmembrane transporter activity"/>
    <property type="evidence" value="ECO:0007669"/>
    <property type="project" value="InterPro"/>
</dbReference>
<protein>
    <submittedName>
        <fullName evidence="10">TrkH family potassium uptake protein</fullName>
    </submittedName>
</protein>
<feature type="transmembrane region" description="Helical" evidence="9">
    <location>
        <begin position="431"/>
        <end position="451"/>
    </location>
</feature>
<name>A0AAE3K6P2_9EURY</name>
<feature type="transmembrane region" description="Helical" evidence="9">
    <location>
        <begin position="12"/>
        <end position="31"/>
    </location>
</feature>
<evidence type="ECO:0000256" key="3">
    <source>
        <dbReference type="ARBA" id="ARBA00022448"/>
    </source>
</evidence>
<evidence type="ECO:0000256" key="2">
    <source>
        <dbReference type="ARBA" id="ARBA00009137"/>
    </source>
</evidence>
<comment type="subcellular location">
    <subcellularLocation>
        <location evidence="1">Cell membrane</location>
        <topology evidence="1">Multi-pass membrane protein</topology>
    </subcellularLocation>
</comment>
<feature type="transmembrane region" description="Helical" evidence="9">
    <location>
        <begin position="158"/>
        <end position="183"/>
    </location>
</feature>
<evidence type="ECO:0000256" key="6">
    <source>
        <dbReference type="ARBA" id="ARBA00022989"/>
    </source>
</evidence>
<evidence type="ECO:0000256" key="7">
    <source>
        <dbReference type="ARBA" id="ARBA00023065"/>
    </source>
</evidence>
<feature type="transmembrane region" description="Helical" evidence="9">
    <location>
        <begin position="71"/>
        <end position="97"/>
    </location>
</feature>
<keyword evidence="7" id="KW-0406">Ion transport</keyword>
<evidence type="ECO:0000256" key="5">
    <source>
        <dbReference type="ARBA" id="ARBA00022692"/>
    </source>
</evidence>
<evidence type="ECO:0000313" key="10">
    <source>
        <dbReference type="EMBL" id="MCL9815203.1"/>
    </source>
</evidence>